<dbReference type="CDD" id="cd01449">
    <property type="entry name" value="TST_Repeat_2"/>
    <property type="match status" value="1"/>
</dbReference>
<protein>
    <submittedName>
        <fullName evidence="4">Sulfurtransferase</fullName>
    </submittedName>
</protein>
<gene>
    <name evidence="4" type="ORF">L1F33_06045</name>
</gene>
<dbReference type="InterPro" id="IPR001763">
    <property type="entry name" value="Rhodanese-like_dom"/>
</dbReference>
<feature type="domain" description="Rhodanese" evidence="3">
    <location>
        <begin position="162"/>
        <end position="276"/>
    </location>
</feature>
<proteinExistence type="predicted"/>
<dbReference type="SMART" id="SM00450">
    <property type="entry name" value="RHOD"/>
    <property type="match status" value="2"/>
</dbReference>
<evidence type="ECO:0000259" key="3">
    <source>
        <dbReference type="PROSITE" id="PS50206"/>
    </source>
</evidence>
<keyword evidence="2" id="KW-0677">Repeat</keyword>
<evidence type="ECO:0000313" key="5">
    <source>
        <dbReference type="Proteomes" id="UP001065265"/>
    </source>
</evidence>
<dbReference type="PANTHER" id="PTHR11364:SF27">
    <property type="entry name" value="SULFURTRANSFERASE"/>
    <property type="match status" value="1"/>
</dbReference>
<name>A0ABY5T5B9_9SPHN</name>
<feature type="domain" description="Rhodanese" evidence="3">
    <location>
        <begin position="15"/>
        <end position="132"/>
    </location>
</feature>
<evidence type="ECO:0000313" key="4">
    <source>
        <dbReference type="EMBL" id="UVI40501.1"/>
    </source>
</evidence>
<sequence>MDSLVSTDWLARHLGEPNLVVLDASRHLPGTDRDPRADFAAAHIPGARYLDLPTLHDPESPVGNTLPTRAQFEARMRALGLSRTDRVVLYDDSDLASAARAWFILRLYSHEKVAILDGGWARWQAEGRPTESGMSEIESGDYTAPQPAGSVRDKAQMLANIDSQAEQVIDARDTDRFTGRAADTVHDLPGGHIPGSRNLFFRDLFAADGTYRGREELRRLFAQAGLDPDAPTIATCGSGMTASVVLFALHLVGADETALYDGSWAEWGADPATPKETGDAA</sequence>
<dbReference type="InterPro" id="IPR001307">
    <property type="entry name" value="Thiosulphate_STrfase_CS"/>
</dbReference>
<keyword evidence="5" id="KW-1185">Reference proteome</keyword>
<dbReference type="CDD" id="cd01448">
    <property type="entry name" value="TST_Repeat_1"/>
    <property type="match status" value="1"/>
</dbReference>
<dbReference type="Pfam" id="PF00581">
    <property type="entry name" value="Rhodanese"/>
    <property type="match status" value="2"/>
</dbReference>
<dbReference type="EMBL" id="CP092471">
    <property type="protein sequence ID" value="UVI40501.1"/>
    <property type="molecule type" value="Genomic_DNA"/>
</dbReference>
<evidence type="ECO:0000256" key="1">
    <source>
        <dbReference type="ARBA" id="ARBA00022679"/>
    </source>
</evidence>
<keyword evidence="1" id="KW-0808">Transferase</keyword>
<dbReference type="InterPro" id="IPR045078">
    <property type="entry name" value="TST/MPST-like"/>
</dbReference>
<dbReference type="InterPro" id="IPR036873">
    <property type="entry name" value="Rhodanese-like_dom_sf"/>
</dbReference>
<dbReference type="SUPFAM" id="SSF52821">
    <property type="entry name" value="Rhodanese/Cell cycle control phosphatase"/>
    <property type="match status" value="2"/>
</dbReference>
<evidence type="ECO:0000256" key="2">
    <source>
        <dbReference type="ARBA" id="ARBA00022737"/>
    </source>
</evidence>
<dbReference type="PANTHER" id="PTHR11364">
    <property type="entry name" value="THIOSULFATE SULFERTANSFERASE"/>
    <property type="match status" value="1"/>
</dbReference>
<dbReference type="PROSITE" id="PS00380">
    <property type="entry name" value="RHODANESE_1"/>
    <property type="match status" value="1"/>
</dbReference>
<reference evidence="4" key="1">
    <citation type="submission" date="2022-02" db="EMBL/GenBank/DDBJ databases">
        <title>Qipengyuania spongiae sp. nov., isolated from marine sponge.</title>
        <authorList>
            <person name="Li Z."/>
            <person name="Zhang M."/>
        </authorList>
    </citation>
    <scope>NUCLEOTIDE SEQUENCE</scope>
    <source>
        <strain evidence="4">PHS-Z21</strain>
    </source>
</reference>
<accession>A0ABY5T5B9</accession>
<dbReference type="Proteomes" id="UP001065265">
    <property type="component" value="Chromosome"/>
</dbReference>
<dbReference type="Gene3D" id="3.40.250.10">
    <property type="entry name" value="Rhodanese-like domain"/>
    <property type="match status" value="2"/>
</dbReference>
<organism evidence="4 5">
    <name type="scientific">Qipengyuania spongiae</name>
    <dbReference type="NCBI Taxonomy" id="2909673"/>
    <lineage>
        <taxon>Bacteria</taxon>
        <taxon>Pseudomonadati</taxon>
        <taxon>Pseudomonadota</taxon>
        <taxon>Alphaproteobacteria</taxon>
        <taxon>Sphingomonadales</taxon>
        <taxon>Erythrobacteraceae</taxon>
        <taxon>Qipengyuania</taxon>
    </lineage>
</organism>
<dbReference type="RefSeq" id="WP_265560855.1">
    <property type="nucleotide sequence ID" value="NZ_CP092471.1"/>
</dbReference>
<dbReference type="PROSITE" id="PS50206">
    <property type="entry name" value="RHODANESE_3"/>
    <property type="match status" value="2"/>
</dbReference>